<evidence type="ECO:0000259" key="6">
    <source>
        <dbReference type="Pfam" id="PF04542"/>
    </source>
</evidence>
<keyword evidence="4" id="KW-0238">DNA-binding</keyword>
<keyword evidence="5" id="KW-0804">Transcription</keyword>
<dbReference type="GO" id="GO:0003677">
    <property type="term" value="F:DNA binding"/>
    <property type="evidence" value="ECO:0007669"/>
    <property type="project" value="UniProtKB-KW"/>
</dbReference>
<reference evidence="8" key="1">
    <citation type="journal article" date="2014" name="Int. J. Syst. Evol. Microbiol.">
        <title>Complete genome sequence of Corynebacterium casei LMG S-19264T (=DSM 44701T), isolated from a smear-ripened cheese.</title>
        <authorList>
            <consortium name="US DOE Joint Genome Institute (JGI-PGF)"/>
            <person name="Walter F."/>
            <person name="Albersmeier A."/>
            <person name="Kalinowski J."/>
            <person name="Ruckert C."/>
        </authorList>
    </citation>
    <scope>NUCLEOTIDE SEQUENCE</scope>
    <source>
        <strain evidence="8">CGMCC 1.15478</strain>
    </source>
</reference>
<dbReference type="SUPFAM" id="SSF88659">
    <property type="entry name" value="Sigma3 and sigma4 domains of RNA polymerase sigma factors"/>
    <property type="match status" value="1"/>
</dbReference>
<dbReference type="InterPro" id="IPR036388">
    <property type="entry name" value="WH-like_DNA-bd_sf"/>
</dbReference>
<protein>
    <submittedName>
        <fullName evidence="8">RNA polymerase sigma24 factor</fullName>
    </submittedName>
</protein>
<keyword evidence="3" id="KW-0731">Sigma factor</keyword>
<organism evidence="8 9">
    <name type="scientific">Hoyosella rhizosphaerae</name>
    <dbReference type="NCBI Taxonomy" id="1755582"/>
    <lineage>
        <taxon>Bacteria</taxon>
        <taxon>Bacillati</taxon>
        <taxon>Actinomycetota</taxon>
        <taxon>Actinomycetes</taxon>
        <taxon>Mycobacteriales</taxon>
        <taxon>Hoyosellaceae</taxon>
        <taxon>Hoyosella</taxon>
    </lineage>
</organism>
<dbReference type="InterPro" id="IPR014284">
    <property type="entry name" value="RNA_pol_sigma-70_dom"/>
</dbReference>
<dbReference type="InterPro" id="IPR039425">
    <property type="entry name" value="RNA_pol_sigma-70-like"/>
</dbReference>
<dbReference type="AlphaFoldDB" id="A0A916U768"/>
<feature type="domain" description="RNA polymerase sigma-70 region 2" evidence="6">
    <location>
        <begin position="12"/>
        <end position="79"/>
    </location>
</feature>
<dbReference type="Pfam" id="PF04545">
    <property type="entry name" value="Sigma70_r4"/>
    <property type="match status" value="1"/>
</dbReference>
<feature type="domain" description="RNA polymerase sigma-70 region 4" evidence="7">
    <location>
        <begin position="108"/>
        <end position="155"/>
    </location>
</feature>
<reference evidence="8" key="2">
    <citation type="submission" date="2020-09" db="EMBL/GenBank/DDBJ databases">
        <authorList>
            <person name="Sun Q."/>
            <person name="Zhou Y."/>
        </authorList>
    </citation>
    <scope>NUCLEOTIDE SEQUENCE</scope>
    <source>
        <strain evidence="8">CGMCC 1.15478</strain>
    </source>
</reference>
<evidence type="ECO:0000256" key="1">
    <source>
        <dbReference type="ARBA" id="ARBA00010641"/>
    </source>
</evidence>
<dbReference type="InterPro" id="IPR007627">
    <property type="entry name" value="RNA_pol_sigma70_r2"/>
</dbReference>
<dbReference type="InterPro" id="IPR013325">
    <property type="entry name" value="RNA_pol_sigma_r2"/>
</dbReference>
<dbReference type="Gene3D" id="1.10.10.10">
    <property type="entry name" value="Winged helix-like DNA-binding domain superfamily/Winged helix DNA-binding domain"/>
    <property type="match status" value="1"/>
</dbReference>
<evidence type="ECO:0000259" key="7">
    <source>
        <dbReference type="Pfam" id="PF04545"/>
    </source>
</evidence>
<sequence>MMNKKTPFDRVVTDHGNTVLRVCLAVLSSLSDAEDAWSETFIAALRAYPELDENANLEAWLVTIAHRKALDVLRSRSRRAVPVGDVPEPIRAPLATIEPGQEIWEDVASLPPKQRQVIAYRFIAGLSYGEIANIIGGTPEAARRASSDGIAALRAQLTSSCLGQQS</sequence>
<keyword evidence="2" id="KW-0805">Transcription regulation</keyword>
<evidence type="ECO:0000256" key="5">
    <source>
        <dbReference type="ARBA" id="ARBA00023163"/>
    </source>
</evidence>
<dbReference type="InterPro" id="IPR007630">
    <property type="entry name" value="RNA_pol_sigma70_r4"/>
</dbReference>
<dbReference type="PANTHER" id="PTHR43133:SF8">
    <property type="entry name" value="RNA POLYMERASE SIGMA FACTOR HI_1459-RELATED"/>
    <property type="match status" value="1"/>
</dbReference>
<evidence type="ECO:0000313" key="8">
    <source>
        <dbReference type="EMBL" id="GGC63177.1"/>
    </source>
</evidence>
<keyword evidence="9" id="KW-1185">Reference proteome</keyword>
<dbReference type="Proteomes" id="UP000641514">
    <property type="component" value="Unassembled WGS sequence"/>
</dbReference>
<comment type="similarity">
    <text evidence="1">Belongs to the sigma-70 factor family. ECF subfamily.</text>
</comment>
<comment type="caution">
    <text evidence="8">The sequence shown here is derived from an EMBL/GenBank/DDBJ whole genome shotgun (WGS) entry which is preliminary data.</text>
</comment>
<dbReference type="GO" id="GO:0006352">
    <property type="term" value="P:DNA-templated transcription initiation"/>
    <property type="evidence" value="ECO:0007669"/>
    <property type="project" value="InterPro"/>
</dbReference>
<dbReference type="CDD" id="cd06171">
    <property type="entry name" value="Sigma70_r4"/>
    <property type="match status" value="1"/>
</dbReference>
<dbReference type="SUPFAM" id="SSF88946">
    <property type="entry name" value="Sigma2 domain of RNA polymerase sigma factors"/>
    <property type="match status" value="1"/>
</dbReference>
<proteinExistence type="inferred from homology"/>
<dbReference type="InterPro" id="IPR013324">
    <property type="entry name" value="RNA_pol_sigma_r3/r4-like"/>
</dbReference>
<evidence type="ECO:0000256" key="4">
    <source>
        <dbReference type="ARBA" id="ARBA00023125"/>
    </source>
</evidence>
<dbReference type="NCBIfam" id="TIGR02937">
    <property type="entry name" value="sigma70-ECF"/>
    <property type="match status" value="1"/>
</dbReference>
<dbReference type="Gene3D" id="1.10.1740.10">
    <property type="match status" value="1"/>
</dbReference>
<dbReference type="Pfam" id="PF04542">
    <property type="entry name" value="Sigma70_r2"/>
    <property type="match status" value="1"/>
</dbReference>
<dbReference type="GO" id="GO:0016987">
    <property type="term" value="F:sigma factor activity"/>
    <property type="evidence" value="ECO:0007669"/>
    <property type="project" value="UniProtKB-KW"/>
</dbReference>
<gene>
    <name evidence="8" type="primary">rpoE</name>
    <name evidence="8" type="ORF">GCM10011410_14500</name>
</gene>
<evidence type="ECO:0000256" key="2">
    <source>
        <dbReference type="ARBA" id="ARBA00023015"/>
    </source>
</evidence>
<evidence type="ECO:0000256" key="3">
    <source>
        <dbReference type="ARBA" id="ARBA00023082"/>
    </source>
</evidence>
<accession>A0A916U768</accession>
<evidence type="ECO:0000313" key="9">
    <source>
        <dbReference type="Proteomes" id="UP000641514"/>
    </source>
</evidence>
<dbReference type="EMBL" id="BMJH01000001">
    <property type="protein sequence ID" value="GGC63177.1"/>
    <property type="molecule type" value="Genomic_DNA"/>
</dbReference>
<dbReference type="PANTHER" id="PTHR43133">
    <property type="entry name" value="RNA POLYMERASE ECF-TYPE SIGMA FACTO"/>
    <property type="match status" value="1"/>
</dbReference>
<name>A0A916U768_9ACTN</name>